<keyword evidence="2" id="KW-1185">Reference proteome</keyword>
<evidence type="ECO:0000313" key="2">
    <source>
        <dbReference type="Proteomes" id="UP000017248"/>
    </source>
</evidence>
<comment type="caution">
    <text evidence="1">The sequence shown here is derived from an EMBL/GenBank/DDBJ whole genome shotgun (WGS) entry which is preliminary data.</text>
</comment>
<gene>
    <name evidence="1" type="ORF">LHCIRMBIA951_00805</name>
</gene>
<dbReference type="HOGENOM" id="CLU_2479412_0_0_9"/>
<proteinExistence type="predicted"/>
<accession>U6F5M9</accession>
<dbReference type="Proteomes" id="UP000017248">
    <property type="component" value="Unassembled WGS sequence"/>
</dbReference>
<evidence type="ECO:0000313" key="1">
    <source>
        <dbReference type="EMBL" id="CDI58573.1"/>
    </source>
</evidence>
<protein>
    <submittedName>
        <fullName evidence="1">Uncharacterized protein</fullName>
    </submittedName>
</protein>
<reference evidence="1" key="1">
    <citation type="submission" date="2013-09" db="EMBL/GenBank/DDBJ databases">
        <title>Draft Genome Sequence of five Lactobacillus helveticus strains CIRM-BIA 101T, 103, 104, 951 and 953 isolated from milk product.</title>
        <authorList>
            <person name="Valence F."/>
            <person name="Chuat V."/>
            <person name="Ma L."/>
            <person name="Creno S."/>
            <person name="Falentin H."/>
            <person name="Lortal S."/>
            <person name="Bizet C."/>
            <person name="Clermont D."/>
            <person name="Loux V."/>
            <person name="Bouchier C."/>
            <person name="Cousin S."/>
        </authorList>
    </citation>
    <scope>NUCLEOTIDE SEQUENCE [LARGE SCALE GENOMIC DNA]</scope>
    <source>
        <strain evidence="1">CIRM-BIA 951</strain>
    </source>
</reference>
<organism evidence="1 2">
    <name type="scientific">Lactobacillus helveticus CIRM-BIA 951</name>
    <dbReference type="NCBI Taxonomy" id="1226334"/>
    <lineage>
        <taxon>Bacteria</taxon>
        <taxon>Bacillati</taxon>
        <taxon>Bacillota</taxon>
        <taxon>Bacilli</taxon>
        <taxon>Lactobacillales</taxon>
        <taxon>Lactobacillaceae</taxon>
        <taxon>Lactobacillus</taxon>
    </lineage>
</organism>
<dbReference type="AlphaFoldDB" id="U6F5M9"/>
<dbReference type="RefSeq" id="WP_023190913.1">
    <property type="nucleotide sequence ID" value="NZ_HG530838.1"/>
</dbReference>
<name>U6F5M9_LACHE</name>
<sequence length="87" mass="10240">MYDAQKWLDQIIEDIPSIRQEMLEDCHRQKTYGKAKQYARQFKIDFGANYQGTAEEQAQALFNTLIEDTVTQLNRESDKGEIKHDRS</sequence>
<dbReference type="EMBL" id="CBUK010000083">
    <property type="protein sequence ID" value="CDI58573.1"/>
    <property type="molecule type" value="Genomic_DNA"/>
</dbReference>